<keyword evidence="7" id="KW-0256">Endoplasmic reticulum</keyword>
<dbReference type="InterPro" id="IPR029044">
    <property type="entry name" value="Nucleotide-diphossugar_trans"/>
</dbReference>
<dbReference type="CDD" id="cd06432">
    <property type="entry name" value="GT8_HUGT1_C_like"/>
    <property type="match status" value="1"/>
</dbReference>
<evidence type="ECO:0000259" key="11">
    <source>
        <dbReference type="Pfam" id="PF18400"/>
    </source>
</evidence>
<dbReference type="OrthoDB" id="27683at2759"/>
<dbReference type="GO" id="GO:0051082">
    <property type="term" value="F:unfolded protein binding"/>
    <property type="evidence" value="ECO:0007669"/>
    <property type="project" value="TreeGrafter"/>
</dbReference>
<dbReference type="InterPro" id="IPR040497">
    <property type="entry name" value="Glyco_transf_24"/>
</dbReference>
<evidence type="ECO:0000259" key="13">
    <source>
        <dbReference type="Pfam" id="PF18402"/>
    </source>
</evidence>
<dbReference type="Pfam" id="PF18404">
    <property type="entry name" value="Glyco_transf_24"/>
    <property type="match status" value="1"/>
</dbReference>
<reference evidence="16" key="1">
    <citation type="submission" date="2022-07" db="EMBL/GenBank/DDBJ databases">
        <title>Phylogenomic reconstructions and comparative analyses of Kickxellomycotina fungi.</title>
        <authorList>
            <person name="Reynolds N.K."/>
            <person name="Stajich J.E."/>
            <person name="Barry K."/>
            <person name="Grigoriev I.V."/>
            <person name="Crous P."/>
            <person name="Smith M.E."/>
        </authorList>
    </citation>
    <scope>NUCLEOTIDE SEQUENCE</scope>
    <source>
        <strain evidence="16">BCRC 34381</strain>
    </source>
</reference>
<dbReference type="PANTHER" id="PTHR11226">
    <property type="entry name" value="UDP-GLUCOSE GLYCOPROTEIN:GLUCOSYLTRANSFERASE"/>
    <property type="match status" value="1"/>
</dbReference>
<dbReference type="EMBL" id="JANBOI010000771">
    <property type="protein sequence ID" value="KAJ1728634.1"/>
    <property type="molecule type" value="Genomic_DNA"/>
</dbReference>
<dbReference type="PANTHER" id="PTHR11226:SF0">
    <property type="entry name" value="UDP-GLUCOSE:GLYCOPROTEIN GLUCOSYLTRANSFERASE"/>
    <property type="match status" value="1"/>
</dbReference>
<dbReference type="Pfam" id="PF18401">
    <property type="entry name" value="Thioredoxin_13"/>
    <property type="match status" value="1"/>
</dbReference>
<feature type="compositionally biased region" description="Low complexity" evidence="9">
    <location>
        <begin position="1267"/>
        <end position="1282"/>
    </location>
</feature>
<comment type="cofactor">
    <cofactor evidence="1">
        <name>Ca(2+)</name>
        <dbReference type="ChEBI" id="CHEBI:29108"/>
    </cofactor>
</comment>
<dbReference type="PROSITE" id="PS51257">
    <property type="entry name" value="PROKAR_LIPOPROTEIN"/>
    <property type="match status" value="1"/>
</dbReference>
<organism evidence="16 17">
    <name type="scientific">Coemansia biformis</name>
    <dbReference type="NCBI Taxonomy" id="1286918"/>
    <lineage>
        <taxon>Eukaryota</taxon>
        <taxon>Fungi</taxon>
        <taxon>Fungi incertae sedis</taxon>
        <taxon>Zoopagomycota</taxon>
        <taxon>Kickxellomycotina</taxon>
        <taxon>Kickxellomycetes</taxon>
        <taxon>Kickxellales</taxon>
        <taxon>Kickxellaceae</taxon>
        <taxon>Coemansia</taxon>
    </lineage>
</organism>
<comment type="subcellular location">
    <subcellularLocation>
        <location evidence="2">Endoplasmic reticulum lumen</location>
    </subcellularLocation>
</comment>
<evidence type="ECO:0000313" key="17">
    <source>
        <dbReference type="Proteomes" id="UP001143981"/>
    </source>
</evidence>
<evidence type="ECO:0000256" key="4">
    <source>
        <dbReference type="ARBA" id="ARBA00006351"/>
    </source>
</evidence>
<feature type="compositionally biased region" description="Low complexity" evidence="9">
    <location>
        <begin position="1593"/>
        <end position="1606"/>
    </location>
</feature>
<accession>A0A9W7YAH1</accession>
<dbReference type="InterPro" id="IPR040525">
    <property type="entry name" value="UGGT_TRXL_4"/>
</dbReference>
<dbReference type="Gene3D" id="3.90.550.10">
    <property type="entry name" value="Spore Coat Polysaccharide Biosynthesis Protein SpsA, Chain A"/>
    <property type="match status" value="1"/>
</dbReference>
<evidence type="ECO:0000313" key="16">
    <source>
        <dbReference type="EMBL" id="KAJ1728634.1"/>
    </source>
</evidence>
<feature type="region of interest" description="Disordered" evidence="9">
    <location>
        <begin position="1262"/>
        <end position="1282"/>
    </location>
</feature>
<evidence type="ECO:0000259" key="14">
    <source>
        <dbReference type="Pfam" id="PF18403"/>
    </source>
</evidence>
<feature type="signal peptide" evidence="10">
    <location>
        <begin position="1"/>
        <end position="23"/>
    </location>
</feature>
<dbReference type="GO" id="GO:0005788">
    <property type="term" value="C:endoplasmic reticulum lumen"/>
    <property type="evidence" value="ECO:0007669"/>
    <property type="project" value="UniProtKB-SubCell"/>
</dbReference>
<dbReference type="SUPFAM" id="SSF53448">
    <property type="entry name" value="Nucleotide-diphospho-sugar transferases"/>
    <property type="match status" value="1"/>
</dbReference>
<evidence type="ECO:0000259" key="12">
    <source>
        <dbReference type="Pfam" id="PF18401"/>
    </source>
</evidence>
<comment type="similarity">
    <text evidence="4">Belongs to the glycosyltransferase 8 family.</text>
</comment>
<dbReference type="InterPro" id="IPR040694">
    <property type="entry name" value="UGGT_TRXL_2"/>
</dbReference>
<evidence type="ECO:0000256" key="7">
    <source>
        <dbReference type="ARBA" id="ARBA00022824"/>
    </source>
</evidence>
<feature type="domain" description="Glucosyltransferase 24 catalytic" evidence="15">
    <location>
        <begin position="1309"/>
        <end position="1574"/>
    </location>
</feature>
<dbReference type="InterPro" id="IPR040692">
    <property type="entry name" value="UGGT_TRXL_3"/>
</dbReference>
<evidence type="ECO:0000256" key="1">
    <source>
        <dbReference type="ARBA" id="ARBA00001913"/>
    </source>
</evidence>
<sequence>MHAAPRLLGSLAALAALAGCGAAAPKSPQVRTQLVAGFAAPPLALEIAEAVAAHNSSAFFPFVLRLAQNRDVFEQPDAVVYKQSLAWIEQDALLAPFARSLLELDLSAHVYAPAVATQYQLYGSVVVPEIKAARGPQNFDDECRIWAQYKDKQACSIAALDELLNVEKFYGTTYIEEAKTEPQELAIDHVYASESAAPKVVALYADPRVDGFAEFHVHLGQLAENHEITYILRYRPWPLGGGRAERPLGLVGYGVELALKSTEYKVIDDRDLGLGDEHVGDGPKLAEQVPGNAGAELLFGSTADAAVKGLAEKQLSSLGVQATQMVISAKDKLAVLAQLSQGLPQYAHLLAETPVNRTLAEDIGNPWRRSRKDEFAINGVRLGDEDMDPFRLLEHIRKESSVIAALESAGLTQRQALGVLLHGPKDEDDSRAPVVFDMRDASLDKKVVLWFNDLEKDRRYASWPADIDVLKEASGPRMMPRVRRNVVQVIYAIDLSVAENWITIFEDILGNIEYGVPMQLGVVPLADYSTPDTLSPANRMAKVVLYLRRSFKKSEWQSLAKSALIAHLRSRQTGGGGTFVAAMRAAYETFVKTHKTRDSEEPLGWDAIAAAEPLWLSRRWQSTVDHCSRLDLSPSSAPVGLVFVNGAQLEMGDGFQQRVFGEFQMQTLALAQQLRDGGLAATDSIQDHVYGKQAIKSRSALVYASDESPLRVLPLGEPSVQKWLDSGVHYLAFASADTAAEDSPDKGVLSTWVVGDFASQRVRTVAADALAAARRERSMRVALIHTSHTPGSQHFDRAEGEEDEDAPEGHDPDAPQALCQLLAAPLEAAETLQALPRFVARFLASPDDAKASLASMGVAGEQLASCVEPDAAVADEAERAFAQNRKALVALGALPTEPHSCRIVVNGRLLPEITPTANFAEDSFVLLARHELHERARPARQALADAGADTGAADPSTLVMKTAAIVEHGKTLLGGSSGIFRRRDSRTRTDVAAQLPQNTDTYLEFGSPSDARLRIQAVLDPLSEHAQKWTPIFQTLLSLPDVSLELWLNPKPVVKELPAQRFYRYLWPTSLAFDSSGDVVDPEVAFSNIPVDPLLTLGVDAPAAWLVTAVESVHDLDNIRLSSLRGAHKEISATYKLAHILVEGHLVDTHSRAPARGLEVQLGTSSEPAITDTIVMANLGYLQLKANPGVWRFAIRPGRSADIYKIDHVGSGSWDYVSAKAAGAEAEDLRPVLVTGFAGTTIFPLVSKRAGMEAMDVLQDADADGKGASPSGRADGSGSSSGFWGRIKGTLGGGNGAKPAAGDGRPHFDVFAVASGHLYERLMSIMILSVLNNTESSVKFWLIENFLSPSFKEFVPHMAEEFGFDYEFVTYKWPHWLHHETEKQRTIWGYKILFLDVLFPLSLDRVIFVDADQIVRADLQELADMDLKGAPYGYTPFCDDRPGIDAFRFWKQGWWKDHLRGKPYHISALYVVDLKRFRQMAAGDRMRGQYQALSQDSNSLANLDQDLPNNMQHVVPIHSLPQEWLWCETWCGDSGLKTAKTIDLCNNPMTKEPKLERARRLLPEWEVFDQQVANFSRALVQRGKHEGAQIAEARAAGQPPVAQAAGSSAGDAHDEL</sequence>
<feature type="region of interest" description="Disordered" evidence="9">
    <location>
        <begin position="1593"/>
        <end position="1616"/>
    </location>
</feature>
<dbReference type="GO" id="GO:0003980">
    <property type="term" value="F:UDP-glucose:glycoprotein glucosyltransferase activity"/>
    <property type="evidence" value="ECO:0007669"/>
    <property type="project" value="InterPro"/>
</dbReference>
<dbReference type="GO" id="GO:0036503">
    <property type="term" value="P:ERAD pathway"/>
    <property type="evidence" value="ECO:0007669"/>
    <property type="project" value="TreeGrafter"/>
</dbReference>
<gene>
    <name evidence="16" type="primary">KRE5</name>
    <name evidence="16" type="ORF">LPJ61_003928</name>
</gene>
<proteinExistence type="inferred from homology"/>
<dbReference type="Proteomes" id="UP001143981">
    <property type="component" value="Unassembled WGS sequence"/>
</dbReference>
<feature type="domain" description="UDP-glucose:glycoprotein glucosyltransferase thioredoxin-like" evidence="14">
    <location>
        <begin position="743"/>
        <end position="966"/>
    </location>
</feature>
<keyword evidence="5" id="KW-0808">Transferase</keyword>
<dbReference type="Pfam" id="PF18403">
    <property type="entry name" value="Thioredoxin_15"/>
    <property type="match status" value="1"/>
</dbReference>
<evidence type="ECO:0000259" key="15">
    <source>
        <dbReference type="Pfam" id="PF18404"/>
    </source>
</evidence>
<evidence type="ECO:0000256" key="3">
    <source>
        <dbReference type="ARBA" id="ARBA00004922"/>
    </source>
</evidence>
<feature type="domain" description="UGGT thioredoxin-like" evidence="11">
    <location>
        <begin position="40"/>
        <end position="236"/>
    </location>
</feature>
<dbReference type="GO" id="GO:0018279">
    <property type="term" value="P:protein N-linked glycosylation via asparagine"/>
    <property type="evidence" value="ECO:0007669"/>
    <property type="project" value="TreeGrafter"/>
</dbReference>
<keyword evidence="6 10" id="KW-0732">Signal</keyword>
<keyword evidence="8" id="KW-0325">Glycoprotein</keyword>
<evidence type="ECO:0000256" key="10">
    <source>
        <dbReference type="SAM" id="SignalP"/>
    </source>
</evidence>
<dbReference type="Pfam" id="PF18400">
    <property type="entry name" value="Thioredoxin_12"/>
    <property type="match status" value="1"/>
</dbReference>
<evidence type="ECO:0000256" key="6">
    <source>
        <dbReference type="ARBA" id="ARBA00022729"/>
    </source>
</evidence>
<evidence type="ECO:0000256" key="2">
    <source>
        <dbReference type="ARBA" id="ARBA00004319"/>
    </source>
</evidence>
<dbReference type="InterPro" id="IPR040693">
    <property type="entry name" value="UGGT_TRXL_1"/>
</dbReference>
<feature type="domain" description="UGGT thioredoxin-like" evidence="13">
    <location>
        <begin position="436"/>
        <end position="701"/>
    </location>
</feature>
<feature type="region of interest" description="Disordered" evidence="9">
    <location>
        <begin position="784"/>
        <end position="814"/>
    </location>
</feature>
<evidence type="ECO:0000256" key="8">
    <source>
        <dbReference type="ARBA" id="ARBA00023180"/>
    </source>
</evidence>
<dbReference type="Pfam" id="PF18402">
    <property type="entry name" value="Thioredoxin_14"/>
    <property type="match status" value="1"/>
</dbReference>
<dbReference type="Pfam" id="PF06427">
    <property type="entry name" value="UDP-g_GGTase"/>
    <property type="match status" value="1"/>
</dbReference>
<keyword evidence="17" id="KW-1185">Reference proteome</keyword>
<feature type="chain" id="PRO_5040727682" evidence="10">
    <location>
        <begin position="24"/>
        <end position="1616"/>
    </location>
</feature>
<evidence type="ECO:0000256" key="9">
    <source>
        <dbReference type="SAM" id="MobiDB-lite"/>
    </source>
</evidence>
<comment type="pathway">
    <text evidence="3">Protein modification; protein glycosylation.</text>
</comment>
<protein>
    <submittedName>
        <fullName evidence="16">Killer toxin resistant protein</fullName>
    </submittedName>
</protein>
<comment type="caution">
    <text evidence="16">The sequence shown here is derived from an EMBL/GenBank/DDBJ whole genome shotgun (WGS) entry which is preliminary data.</text>
</comment>
<dbReference type="InterPro" id="IPR009448">
    <property type="entry name" value="UDP-g_GGtrans"/>
</dbReference>
<feature type="domain" description="UGGT thioredoxin-like" evidence="12">
    <location>
        <begin position="306"/>
        <end position="422"/>
    </location>
</feature>
<name>A0A9W7YAH1_9FUNG</name>
<evidence type="ECO:0000256" key="5">
    <source>
        <dbReference type="ARBA" id="ARBA00022679"/>
    </source>
</evidence>